<proteinExistence type="predicted"/>
<dbReference type="KEGG" id="lak:106173481"/>
<feature type="region of interest" description="Disordered" evidence="6">
    <location>
        <begin position="295"/>
        <end position="321"/>
    </location>
</feature>
<dbReference type="PROSITE" id="PS50003">
    <property type="entry name" value="PH_DOMAIN"/>
    <property type="match status" value="2"/>
</dbReference>
<dbReference type="GO" id="GO:0017124">
    <property type="term" value="F:SH3 domain binding"/>
    <property type="evidence" value="ECO:0007669"/>
    <property type="project" value="TreeGrafter"/>
</dbReference>
<keyword evidence="8" id="KW-1185">Reference proteome</keyword>
<feature type="compositionally biased region" description="Pro residues" evidence="6">
    <location>
        <begin position="22"/>
        <end position="32"/>
    </location>
</feature>
<feature type="compositionally biased region" description="Basic and acidic residues" evidence="6">
    <location>
        <begin position="170"/>
        <end position="184"/>
    </location>
</feature>
<accession>A0A1S3JJJ5</accession>
<feature type="region of interest" description="Disordered" evidence="6">
    <location>
        <begin position="1"/>
        <end position="151"/>
    </location>
</feature>
<feature type="compositionally biased region" description="Low complexity" evidence="6">
    <location>
        <begin position="678"/>
        <end position="698"/>
    </location>
</feature>
<keyword evidence="3" id="KW-0677">Repeat</keyword>
<name>A0A1S3JJJ5_LINAN</name>
<evidence type="ECO:0000256" key="3">
    <source>
        <dbReference type="ARBA" id="ARBA00022737"/>
    </source>
</evidence>
<dbReference type="GeneID" id="106173481"/>
<dbReference type="PANTHER" id="PTHR14338">
    <property type="entry name" value="ACTIN FILAMENT-ASSOCIATED PROTEIN 1 FAMILY MEMBER"/>
    <property type="match status" value="1"/>
</dbReference>
<dbReference type="AlphaFoldDB" id="A0A1S3JJJ5"/>
<evidence type="ECO:0000256" key="2">
    <source>
        <dbReference type="ARBA" id="ARBA00022490"/>
    </source>
</evidence>
<feature type="compositionally biased region" description="Polar residues" evidence="6">
    <location>
        <begin position="370"/>
        <end position="383"/>
    </location>
</feature>
<feature type="domain" description="PH" evidence="7">
    <location>
        <begin position="443"/>
        <end position="540"/>
    </location>
</feature>
<dbReference type="SUPFAM" id="SSF50729">
    <property type="entry name" value="PH domain-like"/>
    <property type="match status" value="2"/>
</dbReference>
<feature type="compositionally biased region" description="Polar residues" evidence="6">
    <location>
        <begin position="795"/>
        <end position="811"/>
    </location>
</feature>
<protein>
    <submittedName>
        <fullName evidence="9">Actin filament-associated protein 1</fullName>
    </submittedName>
</protein>
<evidence type="ECO:0000259" key="7">
    <source>
        <dbReference type="PROSITE" id="PS50003"/>
    </source>
</evidence>
<dbReference type="RefSeq" id="XP_013410074.1">
    <property type="nucleotide sequence ID" value="XM_013554620.1"/>
</dbReference>
<dbReference type="PANTHER" id="PTHR14338:SF7">
    <property type="entry name" value="PH DOMAIN-CONTAINING PROTEIN"/>
    <property type="match status" value="1"/>
</dbReference>
<feature type="region of interest" description="Disordered" evidence="6">
    <location>
        <begin position="789"/>
        <end position="839"/>
    </location>
</feature>
<evidence type="ECO:0000256" key="1">
    <source>
        <dbReference type="ARBA" id="ARBA00004496"/>
    </source>
</evidence>
<sequence>MGFVIDMGVSAKRSVGLHRAPPKPPEVPPPPEPEQEDFIEKQRQISRASTRKAKEKEDENPYSDAESVGLYDDLDADDLPRTNGSLHGGGLEEDLYEEPLQREEGLDQTDDGGSDTSYETYDEEDGDVFSPFPMERIPSLNEQDIPLPSPVLPSEDFFVRIRSKKKKKSKEKDTKREEKGRESDSDTTTTRTLKNITHFGDLYHKGKLTWTKRYCVISDKRLLVYKNEKDMKAIIDLHLQGYDVIYMEKEGKRNHVLRISHPGCETLWFSGETKDSTDSWLQALLTAAFTEDHIPPSASSMSFDRTSVEPLSSKEGSPPQSVLVNQASHYNITPSESKVASEEAPSQPHSAQTHTDTEAGYKSDGGCSTGTGQQPTPGKSETNGAELRTHAKKSSLSLGQRASHFFGTFGKKKSKKHLTITCSHDISDTLDTISMDPEAGDTDVSMSGHLNVQSSLSENPDWAERWCLIRHGMLECYVKSNDETPEFVFALYGCEISQAPETGKELAIKISQGGYEKCIIEASNTLRQGRWLAKLIKETGCAFSSPKTPMSSSSAGSRKSNLYEEALPATDDESGAIKEETSSDGEYLYDDIEQIQRSFGSLNIRTSSRPDEDPYEHAYEQTYEDLDVFGDHYNTSLESTSEKYLDIDELAMDRPRSSSNSSSSAKVDINANIGIKVNGNNNSRRSSASNSRHSSISSVGDSLEELLNTISDWRKKVGQVKRKRNLIRDRKIQSKVSSERKNLEEEYNQLDAEFKEASDELLKCETKLEELKRNKPEVAAKVEELRPVAARRRSSTGSNVSDSSRVSQITMKLNSKDSRSSSNSPLRPVKSLNSAKVKQKIMHPRLASIEETELKSTIPDVARTAARQTIGRSITQIKSPASKRKVFVRETIQNQQLSSSLLSQRTESTEVTERREKRLRSQTLPGGVADPQRPLSGYNATEISVKDKLKEYDGSDLYEPVEAQALQWESMAEKK</sequence>
<keyword evidence="4 5" id="KW-0175">Coiled coil</keyword>
<feature type="region of interest" description="Disordered" evidence="6">
    <location>
        <begin position="168"/>
        <end position="189"/>
    </location>
</feature>
<dbReference type="STRING" id="7574.A0A1S3JJJ5"/>
<dbReference type="Proteomes" id="UP000085678">
    <property type="component" value="Unplaced"/>
</dbReference>
<reference evidence="9" key="1">
    <citation type="submission" date="2025-08" db="UniProtKB">
        <authorList>
            <consortium name="RefSeq"/>
        </authorList>
    </citation>
    <scope>IDENTIFICATION</scope>
    <source>
        <tissue evidence="9">Gonads</tissue>
    </source>
</reference>
<comment type="subcellular location">
    <subcellularLocation>
        <location evidence="1">Cytoplasm</location>
    </subcellularLocation>
</comment>
<evidence type="ECO:0000256" key="6">
    <source>
        <dbReference type="SAM" id="MobiDB-lite"/>
    </source>
</evidence>
<dbReference type="Pfam" id="PF00169">
    <property type="entry name" value="PH"/>
    <property type="match status" value="1"/>
</dbReference>
<dbReference type="InterPro" id="IPR030113">
    <property type="entry name" value="AFAP"/>
</dbReference>
<dbReference type="InterPro" id="IPR001849">
    <property type="entry name" value="PH_domain"/>
</dbReference>
<dbReference type="OrthoDB" id="5970758at2759"/>
<evidence type="ECO:0000313" key="8">
    <source>
        <dbReference type="Proteomes" id="UP000085678"/>
    </source>
</evidence>
<gene>
    <name evidence="9" type="primary">LOC106173481</name>
</gene>
<feature type="region of interest" description="Disordered" evidence="6">
    <location>
        <begin position="675"/>
        <end position="699"/>
    </location>
</feature>
<dbReference type="Gene3D" id="2.30.29.30">
    <property type="entry name" value="Pleckstrin-homology domain (PH domain)/Phosphotyrosine-binding domain (PTB)"/>
    <property type="match status" value="2"/>
</dbReference>
<dbReference type="SMART" id="SM00233">
    <property type="entry name" value="PH"/>
    <property type="match status" value="2"/>
</dbReference>
<feature type="domain" description="PH" evidence="7">
    <location>
        <begin position="195"/>
        <end position="289"/>
    </location>
</feature>
<feature type="compositionally biased region" description="Low complexity" evidence="6">
    <location>
        <begin position="897"/>
        <end position="906"/>
    </location>
</feature>
<evidence type="ECO:0000256" key="5">
    <source>
        <dbReference type="SAM" id="Coils"/>
    </source>
</evidence>
<organism evidence="8 9">
    <name type="scientific">Lingula anatina</name>
    <name type="common">Brachiopod</name>
    <name type="synonym">Lingula unguis</name>
    <dbReference type="NCBI Taxonomy" id="7574"/>
    <lineage>
        <taxon>Eukaryota</taxon>
        <taxon>Metazoa</taxon>
        <taxon>Spiralia</taxon>
        <taxon>Lophotrochozoa</taxon>
        <taxon>Brachiopoda</taxon>
        <taxon>Linguliformea</taxon>
        <taxon>Lingulata</taxon>
        <taxon>Lingulida</taxon>
        <taxon>Linguloidea</taxon>
        <taxon>Lingulidae</taxon>
        <taxon>Lingula</taxon>
    </lineage>
</organism>
<dbReference type="InParanoid" id="A0A1S3JJJ5"/>
<feature type="region of interest" description="Disordered" evidence="6">
    <location>
        <begin position="897"/>
        <end position="941"/>
    </location>
</feature>
<dbReference type="InterPro" id="IPR011993">
    <property type="entry name" value="PH-like_dom_sf"/>
</dbReference>
<evidence type="ECO:0000313" key="9">
    <source>
        <dbReference type="RefSeq" id="XP_013410074.1"/>
    </source>
</evidence>
<dbReference type="GO" id="GO:0005829">
    <property type="term" value="C:cytosol"/>
    <property type="evidence" value="ECO:0007669"/>
    <property type="project" value="TreeGrafter"/>
</dbReference>
<feature type="coiled-coil region" evidence="5">
    <location>
        <begin position="703"/>
        <end position="774"/>
    </location>
</feature>
<feature type="region of interest" description="Disordered" evidence="6">
    <location>
        <begin position="333"/>
        <end position="396"/>
    </location>
</feature>
<feature type="compositionally biased region" description="Basic and acidic residues" evidence="6">
    <location>
        <begin position="907"/>
        <end position="916"/>
    </location>
</feature>
<evidence type="ECO:0000256" key="4">
    <source>
        <dbReference type="ARBA" id="ARBA00023054"/>
    </source>
</evidence>
<keyword evidence="2" id="KW-0963">Cytoplasm</keyword>